<dbReference type="EMBL" id="JANBPK010001668">
    <property type="protein sequence ID" value="KAJ2921129.1"/>
    <property type="molecule type" value="Genomic_DNA"/>
</dbReference>
<dbReference type="Proteomes" id="UP001140091">
    <property type="component" value="Unassembled WGS sequence"/>
</dbReference>
<gene>
    <name evidence="2" type="ORF">H1R20_g15963</name>
</gene>
<reference evidence="2" key="1">
    <citation type="submission" date="2022-06" db="EMBL/GenBank/DDBJ databases">
        <title>Genome Sequence of Candolleomyces eurysporus.</title>
        <authorList>
            <person name="Buettner E."/>
        </authorList>
    </citation>
    <scope>NUCLEOTIDE SEQUENCE</scope>
    <source>
        <strain evidence="2">VTCC 930004</strain>
    </source>
</reference>
<feature type="compositionally biased region" description="Basic residues" evidence="1">
    <location>
        <begin position="239"/>
        <end position="249"/>
    </location>
</feature>
<feature type="compositionally biased region" description="Polar residues" evidence="1">
    <location>
        <begin position="209"/>
        <end position="218"/>
    </location>
</feature>
<proteinExistence type="predicted"/>
<dbReference type="OrthoDB" id="2111841at2759"/>
<sequence length="249" mass="27125">MTNSCQALQVLHAEQPAILQPEEVPEWLDVSHHGWTEAHSSAILEPYDIQSTPLEWYEVENPHLPGKDRDPKTIEPSPLRQMGIREAFKGQAFRRSQPQRAEGSSAGQQRLSEPRTPTKNVRGSHRTPVKHIPLTPRSRRKGVSASLSSSKGKQREVAILICSSSSESEDLDELPEPITTAGSRKGKARAVAASPIIISSDDEVDDGTIATSPPSSREVTPLASPERPETSHASSTRKAVGRSAKRSGK</sequence>
<evidence type="ECO:0000313" key="2">
    <source>
        <dbReference type="EMBL" id="KAJ2921129.1"/>
    </source>
</evidence>
<comment type="caution">
    <text evidence="2">The sequence shown here is derived from an EMBL/GenBank/DDBJ whole genome shotgun (WGS) entry which is preliminary data.</text>
</comment>
<feature type="non-terminal residue" evidence="2">
    <location>
        <position position="1"/>
    </location>
</feature>
<accession>A0A9W8MA57</accession>
<evidence type="ECO:0000256" key="1">
    <source>
        <dbReference type="SAM" id="MobiDB-lite"/>
    </source>
</evidence>
<keyword evidence="3" id="KW-1185">Reference proteome</keyword>
<feature type="compositionally biased region" description="Polar residues" evidence="1">
    <location>
        <begin position="105"/>
        <end position="121"/>
    </location>
</feature>
<dbReference type="AlphaFoldDB" id="A0A9W8MA57"/>
<organism evidence="2 3">
    <name type="scientific">Candolleomyces eurysporus</name>
    <dbReference type="NCBI Taxonomy" id="2828524"/>
    <lineage>
        <taxon>Eukaryota</taxon>
        <taxon>Fungi</taxon>
        <taxon>Dikarya</taxon>
        <taxon>Basidiomycota</taxon>
        <taxon>Agaricomycotina</taxon>
        <taxon>Agaricomycetes</taxon>
        <taxon>Agaricomycetidae</taxon>
        <taxon>Agaricales</taxon>
        <taxon>Agaricineae</taxon>
        <taxon>Psathyrellaceae</taxon>
        <taxon>Candolleomyces</taxon>
    </lineage>
</organism>
<feature type="region of interest" description="Disordered" evidence="1">
    <location>
        <begin position="60"/>
        <end position="249"/>
    </location>
</feature>
<name>A0A9W8MA57_9AGAR</name>
<evidence type="ECO:0000313" key="3">
    <source>
        <dbReference type="Proteomes" id="UP001140091"/>
    </source>
</evidence>
<protein>
    <submittedName>
        <fullName evidence="2">Uncharacterized protein</fullName>
    </submittedName>
</protein>